<gene>
    <name evidence="2" type="ORF">L201_007213</name>
</gene>
<organism evidence="2 3">
    <name type="scientific">Kwoniella dendrophila CBS 6074</name>
    <dbReference type="NCBI Taxonomy" id="1295534"/>
    <lineage>
        <taxon>Eukaryota</taxon>
        <taxon>Fungi</taxon>
        <taxon>Dikarya</taxon>
        <taxon>Basidiomycota</taxon>
        <taxon>Agaricomycotina</taxon>
        <taxon>Tremellomycetes</taxon>
        <taxon>Tremellales</taxon>
        <taxon>Cryptococcaceae</taxon>
        <taxon>Kwoniella</taxon>
    </lineage>
</organism>
<evidence type="ECO:0000313" key="2">
    <source>
        <dbReference type="EMBL" id="WWC92259.1"/>
    </source>
</evidence>
<feature type="compositionally biased region" description="Low complexity" evidence="1">
    <location>
        <begin position="95"/>
        <end position="122"/>
    </location>
</feature>
<feature type="compositionally biased region" description="Basic residues" evidence="1">
    <location>
        <begin position="123"/>
        <end position="132"/>
    </location>
</feature>
<evidence type="ECO:0000256" key="1">
    <source>
        <dbReference type="SAM" id="MobiDB-lite"/>
    </source>
</evidence>
<reference evidence="2 3" key="1">
    <citation type="submission" date="2024-01" db="EMBL/GenBank/DDBJ databases">
        <title>Comparative genomics of Cryptococcus and Kwoniella reveals pathogenesis evolution and contrasting modes of karyotype evolution via chromosome fusion or intercentromeric recombination.</title>
        <authorList>
            <person name="Coelho M.A."/>
            <person name="David-Palma M."/>
            <person name="Shea T."/>
            <person name="Bowers K."/>
            <person name="McGinley-Smith S."/>
            <person name="Mohammad A.W."/>
            <person name="Gnirke A."/>
            <person name="Yurkov A.M."/>
            <person name="Nowrousian M."/>
            <person name="Sun S."/>
            <person name="Cuomo C.A."/>
            <person name="Heitman J."/>
        </authorList>
    </citation>
    <scope>NUCLEOTIDE SEQUENCE [LARGE SCALE GENOMIC DNA]</scope>
    <source>
        <strain evidence="2 3">CBS 6074</strain>
    </source>
</reference>
<feature type="compositionally biased region" description="Gly residues" evidence="1">
    <location>
        <begin position="45"/>
        <end position="55"/>
    </location>
</feature>
<proteinExistence type="predicted"/>
<feature type="compositionally biased region" description="Polar residues" evidence="1">
    <location>
        <begin position="253"/>
        <end position="266"/>
    </location>
</feature>
<keyword evidence="3" id="KW-1185">Reference proteome</keyword>
<dbReference type="GeneID" id="91097882"/>
<evidence type="ECO:0000313" key="3">
    <source>
        <dbReference type="Proteomes" id="UP001355207"/>
    </source>
</evidence>
<feature type="region of interest" description="Disordered" evidence="1">
    <location>
        <begin position="252"/>
        <end position="288"/>
    </location>
</feature>
<feature type="compositionally biased region" description="Gly residues" evidence="1">
    <location>
        <begin position="81"/>
        <end position="94"/>
    </location>
</feature>
<dbReference type="RefSeq" id="XP_066079021.1">
    <property type="nucleotide sequence ID" value="XM_066222924.1"/>
</dbReference>
<name>A0AAX4K537_9TREE</name>
<feature type="compositionally biased region" description="Low complexity" evidence="1">
    <location>
        <begin position="18"/>
        <end position="44"/>
    </location>
</feature>
<dbReference type="EMBL" id="CP144107">
    <property type="protein sequence ID" value="WWC92259.1"/>
    <property type="molecule type" value="Genomic_DNA"/>
</dbReference>
<dbReference type="AlphaFoldDB" id="A0AAX4K537"/>
<feature type="compositionally biased region" description="Polar residues" evidence="1">
    <location>
        <begin position="1"/>
        <end position="16"/>
    </location>
</feature>
<dbReference type="Proteomes" id="UP001355207">
    <property type="component" value="Chromosome 10"/>
</dbReference>
<feature type="region of interest" description="Disordered" evidence="1">
    <location>
        <begin position="1"/>
        <end position="170"/>
    </location>
</feature>
<protein>
    <submittedName>
        <fullName evidence="2">Uncharacterized protein</fullName>
    </submittedName>
</protein>
<feature type="compositionally biased region" description="Polar residues" evidence="1">
    <location>
        <begin position="60"/>
        <end position="69"/>
    </location>
</feature>
<sequence>MSSSTTSKGRQSLPPMSSNPFSTPNNRPSSSSSSSSTTRYNSNGNGNGNGSGNYSGGSMILSSTRIKQQPPNPINTSSIGNGSGGTGAGAGGGLSTSKSLGNLRGSSEGAGSGSPTTATTIKPPKKKNKKGMKGWAWVVEDENGNIVDAPEVEEPPKPQMIERQQPQQQQQQIPKITLVNNSINNAGGIHNINSKSDVDGIKAQHGNTPQSALTSAHNRDITVLNDNGHRAEESIPRQPTSTILHNQFEEDSVLSSPLPSRASTATAEIIPSKRSRESSSTGDITMNDHVDGGEWNILI</sequence>
<accession>A0AAX4K537</accession>